<dbReference type="AlphaFoldDB" id="A0AA39X630"/>
<keyword evidence="4" id="KW-1185">Reference proteome</keyword>
<protein>
    <submittedName>
        <fullName evidence="3">Uncharacterized protein</fullName>
    </submittedName>
</protein>
<sequence length="530" mass="56549">MWGSIVAALAARQPYVELRKPGGGPPEKTVLLDYRAQWPLAACRTAFLQTGHWFLGACMVLSILLSFVIAPSAAFLFVATTATSQSVVPLRYTSRFNYSAIRGPVRVGMPSAQTALEWGAATISLGAPPLPWTNGTHAFSPFALAGNPPQPDNSTHNPNGSPPKPVSIAVDSTAHFFRPDCVALREGVDYHATVLPGSIPGINTAVLSVSGRDRGCSFSQVLVFNLQQPLFTPFRPLAAGTFQRLGCEDEAGKHSNGTIVGLVAARYTGDRIADHRMAEVSVVSCRPRYWAVPGVLSATLASPPSDDTTSPLATITGFRGVWSRAEEYTGGDHVYVENAFVEPLAFDPSLPIQVPTQNLARYVFELASSSSSRLDAADLATSMASLLERAYAAVAAAILTTRLQVPKTHVGFVAVSEVRITVREPVAWLVVSALLSIAALLTYILGVERHKPAALFEEPAGLLSIAGIAQRSAHLTGEIEAIDADPRFRGTFRKDAMASNEFMATNWLFDQSAGHIVNTTGRGLKTARGA</sequence>
<evidence type="ECO:0000256" key="1">
    <source>
        <dbReference type="SAM" id="MobiDB-lite"/>
    </source>
</evidence>
<proteinExistence type="predicted"/>
<keyword evidence="2" id="KW-0472">Membrane</keyword>
<reference evidence="3" key="1">
    <citation type="submission" date="2023-06" db="EMBL/GenBank/DDBJ databases">
        <title>Genome-scale phylogeny and comparative genomics of the fungal order Sordariales.</title>
        <authorList>
            <consortium name="Lawrence Berkeley National Laboratory"/>
            <person name="Hensen N."/>
            <person name="Bonometti L."/>
            <person name="Westerberg I."/>
            <person name="Brannstrom I.O."/>
            <person name="Guillou S."/>
            <person name="Cros-Aarteil S."/>
            <person name="Calhoun S."/>
            <person name="Haridas S."/>
            <person name="Kuo A."/>
            <person name="Mondo S."/>
            <person name="Pangilinan J."/>
            <person name="Riley R."/>
            <person name="Labutti K."/>
            <person name="Andreopoulos B."/>
            <person name="Lipzen A."/>
            <person name="Chen C."/>
            <person name="Yanf M."/>
            <person name="Daum C."/>
            <person name="Ng V."/>
            <person name="Clum A."/>
            <person name="Steindorff A."/>
            <person name="Ohm R."/>
            <person name="Martin F."/>
            <person name="Silar P."/>
            <person name="Natvig D."/>
            <person name="Lalanne C."/>
            <person name="Gautier V."/>
            <person name="Ament-Velasquez S.L."/>
            <person name="Kruys A."/>
            <person name="Hutchinson M.I."/>
            <person name="Powell A.J."/>
            <person name="Barry K."/>
            <person name="Miller A.N."/>
            <person name="Grigoriev I.V."/>
            <person name="Debuchy R."/>
            <person name="Gladieux P."/>
            <person name="Thoren M.H."/>
            <person name="Johannesson H."/>
        </authorList>
    </citation>
    <scope>NUCLEOTIDE SEQUENCE</scope>
    <source>
        <strain evidence="3">CBS 606.72</strain>
    </source>
</reference>
<keyword evidence="2" id="KW-0812">Transmembrane</keyword>
<feature type="non-terminal residue" evidence="3">
    <location>
        <position position="530"/>
    </location>
</feature>
<feature type="transmembrane region" description="Helical" evidence="2">
    <location>
        <begin position="426"/>
        <end position="446"/>
    </location>
</feature>
<evidence type="ECO:0000256" key="2">
    <source>
        <dbReference type="SAM" id="Phobius"/>
    </source>
</evidence>
<feature type="transmembrane region" description="Helical" evidence="2">
    <location>
        <begin position="53"/>
        <end position="79"/>
    </location>
</feature>
<evidence type="ECO:0000313" key="4">
    <source>
        <dbReference type="Proteomes" id="UP001175000"/>
    </source>
</evidence>
<organism evidence="3 4">
    <name type="scientific">Immersiella caudata</name>
    <dbReference type="NCBI Taxonomy" id="314043"/>
    <lineage>
        <taxon>Eukaryota</taxon>
        <taxon>Fungi</taxon>
        <taxon>Dikarya</taxon>
        <taxon>Ascomycota</taxon>
        <taxon>Pezizomycotina</taxon>
        <taxon>Sordariomycetes</taxon>
        <taxon>Sordariomycetidae</taxon>
        <taxon>Sordariales</taxon>
        <taxon>Lasiosphaeriaceae</taxon>
        <taxon>Immersiella</taxon>
    </lineage>
</organism>
<dbReference type="EMBL" id="JAULSU010000002">
    <property type="protein sequence ID" value="KAK0627989.1"/>
    <property type="molecule type" value="Genomic_DNA"/>
</dbReference>
<comment type="caution">
    <text evidence="3">The sequence shown here is derived from an EMBL/GenBank/DDBJ whole genome shotgun (WGS) entry which is preliminary data.</text>
</comment>
<feature type="region of interest" description="Disordered" evidence="1">
    <location>
        <begin position="143"/>
        <end position="165"/>
    </location>
</feature>
<keyword evidence="2" id="KW-1133">Transmembrane helix</keyword>
<dbReference type="InterPro" id="IPR021840">
    <property type="entry name" value="DUF3433"/>
</dbReference>
<dbReference type="Pfam" id="PF11915">
    <property type="entry name" value="DUF3433"/>
    <property type="match status" value="1"/>
</dbReference>
<gene>
    <name evidence="3" type="ORF">B0T14DRAFT_513630</name>
</gene>
<evidence type="ECO:0000313" key="3">
    <source>
        <dbReference type="EMBL" id="KAK0627989.1"/>
    </source>
</evidence>
<name>A0AA39X630_9PEZI</name>
<dbReference type="Proteomes" id="UP001175000">
    <property type="component" value="Unassembled WGS sequence"/>
</dbReference>
<dbReference type="PANTHER" id="PTHR37544">
    <property type="entry name" value="SPRAY-RELATED"/>
    <property type="match status" value="1"/>
</dbReference>
<accession>A0AA39X630</accession>